<dbReference type="InParanoid" id="A0A4Q1BLZ7"/>
<proteinExistence type="predicted"/>
<dbReference type="AlphaFoldDB" id="A0A4Q1BLZ7"/>
<dbReference type="Proteomes" id="UP000289152">
    <property type="component" value="Unassembled WGS sequence"/>
</dbReference>
<comment type="caution">
    <text evidence="2">The sequence shown here is derived from an EMBL/GenBank/DDBJ whole genome shotgun (WGS) entry which is preliminary data.</text>
</comment>
<name>A0A4Q1BLZ7_TREME</name>
<feature type="region of interest" description="Disordered" evidence="1">
    <location>
        <begin position="354"/>
        <end position="376"/>
    </location>
</feature>
<accession>A0A4Q1BLZ7</accession>
<keyword evidence="3" id="KW-1185">Reference proteome</keyword>
<evidence type="ECO:0000256" key="1">
    <source>
        <dbReference type="SAM" id="MobiDB-lite"/>
    </source>
</evidence>
<protein>
    <submittedName>
        <fullName evidence="2">Uncharacterized protein</fullName>
    </submittedName>
</protein>
<reference evidence="2 3" key="1">
    <citation type="submission" date="2016-06" db="EMBL/GenBank/DDBJ databases">
        <title>Evolution of pathogenesis and genome organization in the Tremellales.</title>
        <authorList>
            <person name="Cuomo C."/>
            <person name="Litvintseva A."/>
            <person name="Heitman J."/>
            <person name="Chen Y."/>
            <person name="Sun S."/>
            <person name="Springer D."/>
            <person name="Dromer F."/>
            <person name="Young S."/>
            <person name="Zeng Q."/>
            <person name="Chapman S."/>
            <person name="Gujja S."/>
            <person name="Saif S."/>
            <person name="Birren B."/>
        </authorList>
    </citation>
    <scope>NUCLEOTIDE SEQUENCE [LARGE SCALE GENOMIC DNA]</scope>
    <source>
        <strain evidence="2 3">ATCC 28783</strain>
    </source>
</reference>
<dbReference type="VEuPathDB" id="FungiDB:TREMEDRAFT_62883"/>
<sequence>MSCNSCPHLPAGAQAEIRHLWAWNQLTRSCTDELNPLRVIALDTEPTSQVNTLEPQCHPKNRLAESIDGKVPTVTPAEAIRVASHYLTHADLVFMWSADSGIRALSIPAETIGMCHIVDAQDHPAMRALLQVPEAKAKLAEAFLYCFGCVHQAPERLTVRTLRGSFLRDWWPDGTIAPNSSKAELTGHDVIWDCLATMALGLLIHHWVSSDAHSGAHLPRPAGAGWAPMTKVGKNFPGAVIDASGPNVVIVGRYRLEGCLSACQFVQDVAGCEVIQVGQNQLMCRIYVRGGDHEACVEKLVCELSSPWTTLARAFSLQTCVFLADGLDVDQWFATSFEQACEVRQKQIESNDSSSAATWLRQKTSSGGGNNDDPTLTSLTLGSMTISSPKMMEPNSWSTPWCSPSINSAPMPTIKISTVRVPVGPLSVFASFSLSGLTLLDPDSLRRQPRQSSGGPAYVWRFVDSHPWSVPFGIRVATPKNLCDRPRLLVPPQNPPPATTSAPTASSPALAVTITHPLLTPSALAAQPTAVELPCVSIAIKPAEKTRVLQALQGIASDTSMTMLQREAAYQWHMVVARGPVP</sequence>
<evidence type="ECO:0000313" key="3">
    <source>
        <dbReference type="Proteomes" id="UP000289152"/>
    </source>
</evidence>
<evidence type="ECO:0000313" key="2">
    <source>
        <dbReference type="EMBL" id="RXK38829.1"/>
    </source>
</evidence>
<dbReference type="EMBL" id="SDIL01000041">
    <property type="protein sequence ID" value="RXK38829.1"/>
    <property type="molecule type" value="Genomic_DNA"/>
</dbReference>
<gene>
    <name evidence="2" type="ORF">M231_03885</name>
</gene>
<feature type="compositionally biased region" description="Polar residues" evidence="1">
    <location>
        <begin position="354"/>
        <end position="365"/>
    </location>
</feature>
<organism evidence="2 3">
    <name type="scientific">Tremella mesenterica</name>
    <name type="common">Jelly fungus</name>
    <dbReference type="NCBI Taxonomy" id="5217"/>
    <lineage>
        <taxon>Eukaryota</taxon>
        <taxon>Fungi</taxon>
        <taxon>Dikarya</taxon>
        <taxon>Basidiomycota</taxon>
        <taxon>Agaricomycotina</taxon>
        <taxon>Tremellomycetes</taxon>
        <taxon>Tremellales</taxon>
        <taxon>Tremellaceae</taxon>
        <taxon>Tremella</taxon>
    </lineage>
</organism>